<reference evidence="2" key="1">
    <citation type="submission" date="2009-10" db="EMBL/GenBank/DDBJ databases">
        <title>Diversity of trophic interactions inside an arsenic-rich microbial ecosystem.</title>
        <authorList>
            <person name="Bertin P.N."/>
            <person name="Heinrich-Salmeron A."/>
            <person name="Pelletier E."/>
            <person name="Goulhen-Chollet F."/>
            <person name="Arsene-Ploetze F."/>
            <person name="Gallien S."/>
            <person name="Calteau A."/>
            <person name="Vallenet D."/>
            <person name="Casiot C."/>
            <person name="Chane-Woon-Ming B."/>
            <person name="Giloteaux L."/>
            <person name="Barakat M."/>
            <person name="Bonnefoy V."/>
            <person name="Bruneel O."/>
            <person name="Chandler M."/>
            <person name="Cleiss J."/>
            <person name="Duran R."/>
            <person name="Elbaz-Poulichet F."/>
            <person name="Fonknechten N."/>
            <person name="Lauga B."/>
            <person name="Mornico D."/>
            <person name="Ortet P."/>
            <person name="Schaeffer C."/>
            <person name="Siguier P."/>
            <person name="Alexander Thil Smith A."/>
            <person name="Van Dorsselaer A."/>
            <person name="Weissenbach J."/>
            <person name="Medigue C."/>
            <person name="Le Paslier D."/>
        </authorList>
    </citation>
    <scope>NUCLEOTIDE SEQUENCE</scope>
</reference>
<dbReference type="EMBL" id="CABQ01000112">
    <property type="protein sequence ID" value="CBI07627.1"/>
    <property type="molecule type" value="Genomic_DNA"/>
</dbReference>
<organism evidence="2">
    <name type="scientific">mine drainage metagenome</name>
    <dbReference type="NCBI Taxonomy" id="410659"/>
    <lineage>
        <taxon>unclassified sequences</taxon>
        <taxon>metagenomes</taxon>
        <taxon>ecological metagenomes</taxon>
    </lineage>
</organism>
<feature type="transmembrane region" description="Helical" evidence="1">
    <location>
        <begin position="32"/>
        <end position="54"/>
    </location>
</feature>
<protein>
    <submittedName>
        <fullName evidence="2">Uncharacterized protein</fullName>
    </submittedName>
</protein>
<keyword evidence="1" id="KW-1133">Transmembrane helix</keyword>
<evidence type="ECO:0000313" key="2">
    <source>
        <dbReference type="EMBL" id="CBI07627.1"/>
    </source>
</evidence>
<evidence type="ECO:0000256" key="1">
    <source>
        <dbReference type="SAM" id="Phobius"/>
    </source>
</evidence>
<comment type="caution">
    <text evidence="2">The sequence shown here is derived from an EMBL/GenBank/DDBJ whole genome shotgun (WGS) entry which is preliminary data.</text>
</comment>
<proteinExistence type="predicted"/>
<keyword evidence="1" id="KW-0472">Membrane</keyword>
<dbReference type="AlphaFoldDB" id="E6QK60"/>
<keyword evidence="1" id="KW-0812">Transmembrane</keyword>
<gene>
    <name evidence="2" type="ORF">CARN6_0984</name>
</gene>
<name>E6QK60_9ZZZZ</name>
<accession>E6QK60</accession>
<sequence length="63" mass="7985">MVEMRYRPLDEERRLAEERARRRREFVRRQRLGVLLIGLAVLVYRLTMVPRSWWFPAGWWRLW</sequence>